<accession>A0A1E3B421</accession>
<gene>
    <name evidence="2" type="ORF">SI65_09415</name>
</gene>
<name>A0A1E3B421_ASPCR</name>
<evidence type="ECO:0000256" key="1">
    <source>
        <dbReference type="SAM" id="MobiDB-lite"/>
    </source>
</evidence>
<sequence length="66" mass="7268">MNSTMFRPRRDPHERLKVGPSTRPSRGSDLTWTLTAGESQTLDPQNEGIRVTLRGLPTGEGEVYGG</sequence>
<evidence type="ECO:0000313" key="2">
    <source>
        <dbReference type="EMBL" id="ODM15176.1"/>
    </source>
</evidence>
<evidence type="ECO:0000313" key="3">
    <source>
        <dbReference type="Proteomes" id="UP000094569"/>
    </source>
</evidence>
<dbReference type="EMBL" id="JXNT01000018">
    <property type="protein sequence ID" value="ODM15176.1"/>
    <property type="molecule type" value="Genomic_DNA"/>
</dbReference>
<organism evidence="2 3">
    <name type="scientific">Aspergillus cristatus</name>
    <name type="common">Chinese Fuzhuan brick tea-fermentation fungus</name>
    <name type="synonym">Eurotium cristatum</name>
    <dbReference type="NCBI Taxonomy" id="573508"/>
    <lineage>
        <taxon>Eukaryota</taxon>
        <taxon>Fungi</taxon>
        <taxon>Dikarya</taxon>
        <taxon>Ascomycota</taxon>
        <taxon>Pezizomycotina</taxon>
        <taxon>Eurotiomycetes</taxon>
        <taxon>Eurotiomycetidae</taxon>
        <taxon>Eurotiales</taxon>
        <taxon>Aspergillaceae</taxon>
        <taxon>Aspergillus</taxon>
        <taxon>Aspergillus subgen. Aspergillus</taxon>
    </lineage>
</organism>
<reference evidence="2 3" key="1">
    <citation type="journal article" date="2016" name="BMC Genomics">
        <title>Comparative genomic and transcriptomic analyses of the Fuzhuan brick tea-fermentation fungus Aspergillus cristatus.</title>
        <authorList>
            <person name="Ge Y."/>
            <person name="Wang Y."/>
            <person name="Liu Y."/>
            <person name="Tan Y."/>
            <person name="Ren X."/>
            <person name="Zhang X."/>
            <person name="Hyde K.D."/>
            <person name="Liu Y."/>
            <person name="Liu Z."/>
        </authorList>
    </citation>
    <scope>NUCLEOTIDE SEQUENCE [LARGE SCALE GENOMIC DNA]</scope>
    <source>
        <strain evidence="2 3">GZAAS20.1005</strain>
    </source>
</reference>
<dbReference type="AlphaFoldDB" id="A0A1E3B421"/>
<comment type="caution">
    <text evidence="2">The sequence shown here is derived from an EMBL/GenBank/DDBJ whole genome shotgun (WGS) entry which is preliminary data.</text>
</comment>
<feature type="compositionally biased region" description="Basic and acidic residues" evidence="1">
    <location>
        <begin position="8"/>
        <end position="17"/>
    </location>
</feature>
<feature type="region of interest" description="Disordered" evidence="1">
    <location>
        <begin position="1"/>
        <end position="30"/>
    </location>
</feature>
<protein>
    <submittedName>
        <fullName evidence="2">Uncharacterized protein</fullName>
    </submittedName>
</protein>
<keyword evidence="3" id="KW-1185">Reference proteome</keyword>
<proteinExistence type="predicted"/>
<dbReference type="Proteomes" id="UP000094569">
    <property type="component" value="Unassembled WGS sequence"/>
</dbReference>
<dbReference type="VEuPathDB" id="FungiDB:SI65_09415"/>